<reference evidence="1" key="1">
    <citation type="submission" date="2021-01" db="EMBL/GenBank/DDBJ databases">
        <title>Chromosome-level genome assembly of a human fungal pathogen reveals clustering of transcriptionally co-regulated genes.</title>
        <authorList>
            <person name="Voorhies M."/>
            <person name="Cohen S."/>
            <person name="Shea T.P."/>
            <person name="Petrus S."/>
            <person name="Munoz J.F."/>
            <person name="Poplawski S."/>
            <person name="Goldman W.E."/>
            <person name="Michael T."/>
            <person name="Cuomo C.A."/>
            <person name="Sil A."/>
            <person name="Beyhan S."/>
        </authorList>
    </citation>
    <scope>NUCLEOTIDE SEQUENCE</scope>
    <source>
        <strain evidence="1">H88</strain>
    </source>
</reference>
<name>A0A8A1LRJ7_AJEC8</name>
<dbReference type="VEuPathDB" id="FungiDB:I7I53_04611"/>
<proteinExistence type="predicted"/>
<protein>
    <submittedName>
        <fullName evidence="1">Uncharacterized protein</fullName>
    </submittedName>
</protein>
<sequence length="77" mass="8527">MTTKMRDSFPYRCYLPGSAKGSGQRCCNYCLTRSGKARGPKSVVYVTLMFVDEGKNVADIGVDMNNTGYGRFERRGG</sequence>
<evidence type="ECO:0000313" key="1">
    <source>
        <dbReference type="EMBL" id="QSS56411.1"/>
    </source>
</evidence>
<organism evidence="1 2">
    <name type="scientific">Ajellomyces capsulatus (strain H88)</name>
    <name type="common">Darling's disease fungus</name>
    <name type="synonym">Histoplasma capsulatum</name>
    <dbReference type="NCBI Taxonomy" id="544711"/>
    <lineage>
        <taxon>Eukaryota</taxon>
        <taxon>Fungi</taxon>
        <taxon>Dikarya</taxon>
        <taxon>Ascomycota</taxon>
        <taxon>Pezizomycotina</taxon>
        <taxon>Eurotiomycetes</taxon>
        <taxon>Eurotiomycetidae</taxon>
        <taxon>Onygenales</taxon>
        <taxon>Ajellomycetaceae</taxon>
        <taxon>Histoplasma</taxon>
    </lineage>
</organism>
<dbReference type="AlphaFoldDB" id="A0A8A1LRJ7"/>
<dbReference type="EMBL" id="CP069106">
    <property type="protein sequence ID" value="QSS56411.1"/>
    <property type="molecule type" value="Genomic_DNA"/>
</dbReference>
<gene>
    <name evidence="1" type="ORF">I7I53_04611</name>
</gene>
<dbReference type="Proteomes" id="UP000663419">
    <property type="component" value="Chromosome 5"/>
</dbReference>
<evidence type="ECO:0000313" key="2">
    <source>
        <dbReference type="Proteomes" id="UP000663419"/>
    </source>
</evidence>
<accession>A0A8A1LRJ7</accession>